<evidence type="ECO:0000313" key="9">
    <source>
        <dbReference type="EMBL" id="CAF3702338.1"/>
    </source>
</evidence>
<evidence type="ECO:0000313" key="8">
    <source>
        <dbReference type="EMBL" id="CAF0832743.1"/>
    </source>
</evidence>
<dbReference type="Proteomes" id="UP000663845">
    <property type="component" value="Unassembled WGS sequence"/>
</dbReference>
<gene>
    <name evidence="7" type="ORF">JYZ213_LOCUS5901</name>
    <name evidence="9" type="ORF">OKA104_LOCUS12587</name>
    <name evidence="10" type="ORF">OXD698_LOCUS38933</name>
    <name evidence="8" type="ORF">VCS650_LOCUS5695</name>
</gene>
<evidence type="ECO:0000313" key="10">
    <source>
        <dbReference type="EMBL" id="CAF4166813.1"/>
    </source>
</evidence>
<evidence type="ECO:0000313" key="11">
    <source>
        <dbReference type="Proteomes" id="UP000663881"/>
    </source>
</evidence>
<evidence type="ECO:0000313" key="7">
    <source>
        <dbReference type="EMBL" id="CAF0813409.1"/>
    </source>
</evidence>
<comment type="caution">
    <text evidence="9">The sequence shown here is derived from an EMBL/GenBank/DDBJ whole genome shotgun (WGS) entry which is preliminary data.</text>
</comment>
<dbReference type="EMBL" id="CAJNON010000034">
    <property type="protein sequence ID" value="CAF0832743.1"/>
    <property type="molecule type" value="Genomic_DNA"/>
</dbReference>
<reference evidence="9" key="1">
    <citation type="submission" date="2021-02" db="EMBL/GenBank/DDBJ databases">
        <authorList>
            <person name="Nowell W R."/>
        </authorList>
    </citation>
    <scope>NUCLEOTIDE SEQUENCE</scope>
</reference>
<feature type="transmembrane region" description="Helical" evidence="5">
    <location>
        <begin position="6"/>
        <end position="35"/>
    </location>
</feature>
<feature type="transmembrane region" description="Helical" evidence="5">
    <location>
        <begin position="127"/>
        <end position="152"/>
    </location>
</feature>
<organism evidence="9 11">
    <name type="scientific">Adineta steineri</name>
    <dbReference type="NCBI Taxonomy" id="433720"/>
    <lineage>
        <taxon>Eukaryota</taxon>
        <taxon>Metazoa</taxon>
        <taxon>Spiralia</taxon>
        <taxon>Gnathifera</taxon>
        <taxon>Rotifera</taxon>
        <taxon>Eurotatoria</taxon>
        <taxon>Bdelloidea</taxon>
        <taxon>Adinetida</taxon>
        <taxon>Adinetidae</taxon>
        <taxon>Adineta</taxon>
    </lineage>
</organism>
<dbReference type="Proteomes" id="UP000663891">
    <property type="component" value="Unassembled WGS sequence"/>
</dbReference>
<keyword evidence="3 5" id="KW-1133">Transmembrane helix</keyword>
<sequence length="300" mass="35182">MLNNIAFILNMITLITDIFTCLIILIILFIIIYNIYYNRLKQEDRVVIYLCLTIYPVIFLFTIIAVSFHIQTLLGDLYEKDSNSSWCIPIGYISYVFLNMFYWAFINQAFFRLSRIVYSKYKYLQYFWLYIILSLIELIFTCIILSPILFWHSITYLTKDYYCYVKFTQTAGILWLAFGIYGIPLLLLSLIYLRITIFLRQQPNNQALAVKQRQQRDLVVFRRILITVGLLVILGIPPIVLLIMSQITGEESALAFRLIWPFISLTMIGSSISLIIFTSQLKSIILKIIHHNRVIPEIGS</sequence>
<dbReference type="EMBL" id="CAJNOG010000036">
    <property type="protein sequence ID" value="CAF0813409.1"/>
    <property type="molecule type" value="Genomic_DNA"/>
</dbReference>
<keyword evidence="4 5" id="KW-0472">Membrane</keyword>
<dbReference type="GO" id="GO:0016020">
    <property type="term" value="C:membrane"/>
    <property type="evidence" value="ECO:0007669"/>
    <property type="project" value="UniProtKB-SubCell"/>
</dbReference>
<dbReference type="Gene3D" id="1.20.1070.10">
    <property type="entry name" value="Rhodopsin 7-helix transmembrane proteins"/>
    <property type="match status" value="1"/>
</dbReference>
<keyword evidence="2 5" id="KW-0812">Transmembrane</keyword>
<dbReference type="InterPro" id="IPR017452">
    <property type="entry name" value="GPCR_Rhodpsn_7TM"/>
</dbReference>
<dbReference type="Proteomes" id="UP000663844">
    <property type="component" value="Unassembled WGS sequence"/>
</dbReference>
<feature type="transmembrane region" description="Helical" evidence="5">
    <location>
        <begin position="172"/>
        <end position="193"/>
    </location>
</feature>
<dbReference type="EMBL" id="CAJOAY010000610">
    <property type="protein sequence ID" value="CAF3702338.1"/>
    <property type="molecule type" value="Genomic_DNA"/>
</dbReference>
<evidence type="ECO:0000259" key="6">
    <source>
        <dbReference type="PROSITE" id="PS50262"/>
    </source>
</evidence>
<comment type="subcellular location">
    <subcellularLocation>
        <location evidence="1">Membrane</location>
    </subcellularLocation>
</comment>
<evidence type="ECO:0000256" key="2">
    <source>
        <dbReference type="ARBA" id="ARBA00022692"/>
    </source>
</evidence>
<dbReference type="AlphaFoldDB" id="A0A818V600"/>
<dbReference type="OrthoDB" id="10052426at2759"/>
<dbReference type="Proteomes" id="UP000663881">
    <property type="component" value="Unassembled WGS sequence"/>
</dbReference>
<proteinExistence type="predicted"/>
<evidence type="ECO:0000256" key="1">
    <source>
        <dbReference type="ARBA" id="ARBA00004370"/>
    </source>
</evidence>
<feature type="transmembrane region" description="Helical" evidence="5">
    <location>
        <begin position="90"/>
        <end position="106"/>
    </location>
</feature>
<feature type="domain" description="G-protein coupled receptors family 1 profile" evidence="6">
    <location>
        <begin position="23"/>
        <end position="277"/>
    </location>
</feature>
<feature type="transmembrane region" description="Helical" evidence="5">
    <location>
        <begin position="47"/>
        <end position="70"/>
    </location>
</feature>
<evidence type="ECO:0000256" key="3">
    <source>
        <dbReference type="ARBA" id="ARBA00022989"/>
    </source>
</evidence>
<protein>
    <recommendedName>
        <fullName evidence="6">G-protein coupled receptors family 1 profile domain-containing protein</fullName>
    </recommendedName>
</protein>
<dbReference type="EMBL" id="CAJOAZ010007619">
    <property type="protein sequence ID" value="CAF4166813.1"/>
    <property type="molecule type" value="Genomic_DNA"/>
</dbReference>
<evidence type="ECO:0000256" key="4">
    <source>
        <dbReference type="ARBA" id="ARBA00023136"/>
    </source>
</evidence>
<name>A0A818V600_9BILA</name>
<accession>A0A818V600</accession>
<feature type="transmembrane region" description="Helical" evidence="5">
    <location>
        <begin position="224"/>
        <end position="247"/>
    </location>
</feature>
<dbReference type="PROSITE" id="PS50262">
    <property type="entry name" value="G_PROTEIN_RECEP_F1_2"/>
    <property type="match status" value="1"/>
</dbReference>
<evidence type="ECO:0000256" key="5">
    <source>
        <dbReference type="SAM" id="Phobius"/>
    </source>
</evidence>
<feature type="transmembrane region" description="Helical" evidence="5">
    <location>
        <begin position="259"/>
        <end position="277"/>
    </location>
</feature>